<evidence type="ECO:0000256" key="1">
    <source>
        <dbReference type="SAM" id="SignalP"/>
    </source>
</evidence>
<accession>A0ABY1ZET3</accession>
<dbReference type="InterPro" id="IPR021326">
    <property type="entry name" value="DUF2931"/>
</dbReference>
<proteinExistence type="predicted"/>
<sequence length="199" mass="22069">MKLLALSLISLFFITSLTGCAASSEAGRSWSFSVAAPEHYRVWVEHLELEKSGVKHWRMPIGGVDCCWKGPDGPSGPGGPITVLPDYIGIQWFSFSEQKYYQRLIPVPEHLKQRMEQPATYSGAHGEHQAPRDMFVVGLAPGGQIVLWIMNQIGNEIEVARMQANEIGGDPNDYRAATKRYLEANAAYLKQHGVPTTGW</sequence>
<keyword evidence="3" id="KW-1185">Reference proteome</keyword>
<evidence type="ECO:0000313" key="3">
    <source>
        <dbReference type="Proteomes" id="UP000313645"/>
    </source>
</evidence>
<protein>
    <submittedName>
        <fullName evidence="2">DUF2931 family protein</fullName>
    </submittedName>
</protein>
<gene>
    <name evidence="2" type="ORF">EZI54_21495</name>
</gene>
<name>A0ABY1ZET3_9GAMM</name>
<dbReference type="EMBL" id="SJDL01000051">
    <property type="protein sequence ID" value="TBW48215.1"/>
    <property type="molecule type" value="Genomic_DNA"/>
</dbReference>
<feature type="signal peptide" evidence="1">
    <location>
        <begin position="1"/>
        <end position="21"/>
    </location>
</feature>
<evidence type="ECO:0000313" key="2">
    <source>
        <dbReference type="EMBL" id="TBW48215.1"/>
    </source>
</evidence>
<keyword evidence="1" id="KW-0732">Signal</keyword>
<dbReference type="Pfam" id="PF11153">
    <property type="entry name" value="DUF2931"/>
    <property type="match status" value="1"/>
</dbReference>
<reference evidence="2 3" key="1">
    <citation type="submission" date="2019-02" db="EMBL/GenBank/DDBJ databases">
        <title>Marinobacter halodurans sp. nov., a marine bacterium isolated from sea tidal flat.</title>
        <authorList>
            <person name="Yoo Y."/>
            <person name="Lee D.W."/>
            <person name="Kim B.S."/>
            <person name="Kim J.-J."/>
        </authorList>
    </citation>
    <scope>NUCLEOTIDE SEQUENCE [LARGE SCALE GENOMIC DNA]</scope>
    <source>
        <strain evidence="2 3">YJ-S3-2</strain>
    </source>
</reference>
<dbReference type="PROSITE" id="PS51257">
    <property type="entry name" value="PROKAR_LIPOPROTEIN"/>
    <property type="match status" value="1"/>
</dbReference>
<organism evidence="2 3">
    <name type="scientific">Marinobacter halodurans</name>
    <dbReference type="NCBI Taxonomy" id="2528979"/>
    <lineage>
        <taxon>Bacteria</taxon>
        <taxon>Pseudomonadati</taxon>
        <taxon>Pseudomonadota</taxon>
        <taxon>Gammaproteobacteria</taxon>
        <taxon>Pseudomonadales</taxon>
        <taxon>Marinobacteraceae</taxon>
        <taxon>Marinobacter</taxon>
    </lineage>
</organism>
<dbReference type="Proteomes" id="UP000313645">
    <property type="component" value="Unassembled WGS sequence"/>
</dbReference>
<dbReference type="RefSeq" id="WP_131483940.1">
    <property type="nucleotide sequence ID" value="NZ_SJDL01000051.1"/>
</dbReference>
<feature type="chain" id="PRO_5045109690" evidence="1">
    <location>
        <begin position="22"/>
        <end position="199"/>
    </location>
</feature>
<comment type="caution">
    <text evidence="2">The sequence shown here is derived from an EMBL/GenBank/DDBJ whole genome shotgun (WGS) entry which is preliminary data.</text>
</comment>